<evidence type="ECO:0000313" key="2">
    <source>
        <dbReference type="Proteomes" id="UP000678393"/>
    </source>
</evidence>
<evidence type="ECO:0000313" key="1">
    <source>
        <dbReference type="EMBL" id="CAG5123050.1"/>
    </source>
</evidence>
<dbReference type="EMBL" id="CAJHNH020001433">
    <property type="protein sequence ID" value="CAG5123050.1"/>
    <property type="molecule type" value="Genomic_DNA"/>
</dbReference>
<dbReference type="OrthoDB" id="10054666at2759"/>
<feature type="non-terminal residue" evidence="1">
    <location>
        <position position="1"/>
    </location>
</feature>
<gene>
    <name evidence="1" type="ORF">CUNI_LOCUS8608</name>
</gene>
<dbReference type="AlphaFoldDB" id="A0A8S3Z633"/>
<accession>A0A8S3Z633</accession>
<keyword evidence="2" id="KW-1185">Reference proteome</keyword>
<name>A0A8S3Z633_9EUPU</name>
<sequence>YSEKRGISTQHLKVRPKYNSVDLTQVELTTNTNAGSNKENPLRRYLFASKSGGDNVSVITYTEGMKRARERQNIYQFKEVADTFKLVFVVPSGYGSRYITVDPSSVLSLQE</sequence>
<proteinExistence type="predicted"/>
<comment type="caution">
    <text evidence="1">The sequence shown here is derived from an EMBL/GenBank/DDBJ whole genome shotgun (WGS) entry which is preliminary data.</text>
</comment>
<organism evidence="1 2">
    <name type="scientific">Candidula unifasciata</name>
    <dbReference type="NCBI Taxonomy" id="100452"/>
    <lineage>
        <taxon>Eukaryota</taxon>
        <taxon>Metazoa</taxon>
        <taxon>Spiralia</taxon>
        <taxon>Lophotrochozoa</taxon>
        <taxon>Mollusca</taxon>
        <taxon>Gastropoda</taxon>
        <taxon>Heterobranchia</taxon>
        <taxon>Euthyneura</taxon>
        <taxon>Panpulmonata</taxon>
        <taxon>Eupulmonata</taxon>
        <taxon>Stylommatophora</taxon>
        <taxon>Helicina</taxon>
        <taxon>Helicoidea</taxon>
        <taxon>Geomitridae</taxon>
        <taxon>Candidula</taxon>
    </lineage>
</organism>
<protein>
    <submittedName>
        <fullName evidence="1">Uncharacterized protein</fullName>
    </submittedName>
</protein>
<reference evidence="1" key="1">
    <citation type="submission" date="2021-04" db="EMBL/GenBank/DDBJ databases">
        <authorList>
            <consortium name="Molecular Ecology Group"/>
        </authorList>
    </citation>
    <scope>NUCLEOTIDE SEQUENCE</scope>
</reference>
<feature type="non-terminal residue" evidence="1">
    <location>
        <position position="111"/>
    </location>
</feature>
<dbReference type="Proteomes" id="UP000678393">
    <property type="component" value="Unassembled WGS sequence"/>
</dbReference>